<name>A0A850QHY1_9BURK</name>
<dbReference type="RefSeq" id="WP_176804435.1">
    <property type="nucleotide sequence ID" value="NZ_JABXYJ010000008.1"/>
</dbReference>
<accession>A0A850QHY1</accession>
<reference evidence="1 2" key="1">
    <citation type="submission" date="2020-06" db="EMBL/GenBank/DDBJ databases">
        <authorList>
            <person name="Qiu C."/>
            <person name="Liu Z."/>
        </authorList>
    </citation>
    <scope>NUCLEOTIDE SEQUENCE [LARGE SCALE GENOMIC DNA]</scope>
    <source>
        <strain evidence="1 2">EM 1</strain>
    </source>
</reference>
<keyword evidence="2" id="KW-1185">Reference proteome</keyword>
<evidence type="ECO:0000313" key="2">
    <source>
        <dbReference type="Proteomes" id="UP000588051"/>
    </source>
</evidence>
<dbReference type="Proteomes" id="UP000588051">
    <property type="component" value="Unassembled WGS sequence"/>
</dbReference>
<protein>
    <submittedName>
        <fullName evidence="1">Uncharacterized protein</fullName>
    </submittedName>
</protein>
<sequence>MKIWILSLEHPEQPLDAEVRELMYDATTGAFSMSRPLGDDWLQRIVHIQEPRPELFHQSQQKTVVVFDSSVVASGFLTWLKAADAEADHGFKTMRG</sequence>
<dbReference type="EMBL" id="JABXYJ010000008">
    <property type="protein sequence ID" value="NVO78898.1"/>
    <property type="molecule type" value="Genomic_DNA"/>
</dbReference>
<dbReference type="AlphaFoldDB" id="A0A850QHY1"/>
<gene>
    <name evidence="1" type="ORF">HV832_13795</name>
</gene>
<organism evidence="1 2">
    <name type="scientific">Undibacterium oligocarboniphilum</name>
    <dbReference type="NCBI Taxonomy" id="666702"/>
    <lineage>
        <taxon>Bacteria</taxon>
        <taxon>Pseudomonadati</taxon>
        <taxon>Pseudomonadota</taxon>
        <taxon>Betaproteobacteria</taxon>
        <taxon>Burkholderiales</taxon>
        <taxon>Oxalobacteraceae</taxon>
        <taxon>Undibacterium</taxon>
    </lineage>
</organism>
<proteinExistence type="predicted"/>
<comment type="caution">
    <text evidence="1">The sequence shown here is derived from an EMBL/GenBank/DDBJ whole genome shotgun (WGS) entry which is preliminary data.</text>
</comment>
<evidence type="ECO:0000313" key="1">
    <source>
        <dbReference type="EMBL" id="NVO78898.1"/>
    </source>
</evidence>